<dbReference type="SUPFAM" id="SSF46894">
    <property type="entry name" value="C-terminal effector domain of the bipartite response regulators"/>
    <property type="match status" value="1"/>
</dbReference>
<evidence type="ECO:0000256" key="2">
    <source>
        <dbReference type="ARBA" id="ARBA00023125"/>
    </source>
</evidence>
<dbReference type="CDD" id="cd06170">
    <property type="entry name" value="LuxR_C_like"/>
    <property type="match status" value="1"/>
</dbReference>
<keyword evidence="1" id="KW-0597">Phosphoprotein</keyword>
<evidence type="ECO:0000256" key="1">
    <source>
        <dbReference type="ARBA" id="ARBA00022553"/>
    </source>
</evidence>
<dbReference type="EMBL" id="CAEZTA010000019">
    <property type="protein sequence ID" value="CAB4551613.1"/>
    <property type="molecule type" value="Genomic_DNA"/>
</dbReference>
<dbReference type="CDD" id="cd17535">
    <property type="entry name" value="REC_NarL-like"/>
    <property type="match status" value="1"/>
</dbReference>
<dbReference type="GO" id="GO:0006355">
    <property type="term" value="P:regulation of DNA-templated transcription"/>
    <property type="evidence" value="ECO:0007669"/>
    <property type="project" value="InterPro"/>
</dbReference>
<evidence type="ECO:0000313" key="5">
    <source>
        <dbReference type="EMBL" id="CAB4551613.1"/>
    </source>
</evidence>
<feature type="domain" description="HTH luxR-type" evidence="3">
    <location>
        <begin position="141"/>
        <end position="206"/>
    </location>
</feature>
<reference evidence="5" key="1">
    <citation type="submission" date="2020-05" db="EMBL/GenBank/DDBJ databases">
        <authorList>
            <person name="Chiriac C."/>
            <person name="Salcher M."/>
            <person name="Ghai R."/>
            <person name="Kavagutti S V."/>
        </authorList>
    </citation>
    <scope>NUCLEOTIDE SEQUENCE</scope>
</reference>
<dbReference type="AlphaFoldDB" id="A0A6J6CND7"/>
<dbReference type="SMART" id="SM00421">
    <property type="entry name" value="HTH_LUXR"/>
    <property type="match status" value="1"/>
</dbReference>
<dbReference type="SUPFAM" id="SSF52172">
    <property type="entry name" value="CheY-like"/>
    <property type="match status" value="1"/>
</dbReference>
<dbReference type="PROSITE" id="PS50043">
    <property type="entry name" value="HTH_LUXR_2"/>
    <property type="match status" value="1"/>
</dbReference>
<organism evidence="5">
    <name type="scientific">freshwater metagenome</name>
    <dbReference type="NCBI Taxonomy" id="449393"/>
    <lineage>
        <taxon>unclassified sequences</taxon>
        <taxon>metagenomes</taxon>
        <taxon>ecological metagenomes</taxon>
    </lineage>
</organism>
<dbReference type="InterPro" id="IPR000792">
    <property type="entry name" value="Tscrpt_reg_LuxR_C"/>
</dbReference>
<protein>
    <submittedName>
        <fullName evidence="5">Unannotated protein</fullName>
    </submittedName>
</protein>
<proteinExistence type="predicted"/>
<dbReference type="InterPro" id="IPR016032">
    <property type="entry name" value="Sig_transdc_resp-reg_C-effctor"/>
</dbReference>
<dbReference type="InterPro" id="IPR001789">
    <property type="entry name" value="Sig_transdc_resp-reg_receiver"/>
</dbReference>
<evidence type="ECO:0000259" key="3">
    <source>
        <dbReference type="PROSITE" id="PS50043"/>
    </source>
</evidence>
<dbReference type="Pfam" id="PF00072">
    <property type="entry name" value="Response_reg"/>
    <property type="match status" value="1"/>
</dbReference>
<dbReference type="InterPro" id="IPR039420">
    <property type="entry name" value="WalR-like"/>
</dbReference>
<dbReference type="PROSITE" id="PS50110">
    <property type="entry name" value="RESPONSE_REGULATORY"/>
    <property type="match status" value="1"/>
</dbReference>
<dbReference type="InterPro" id="IPR058245">
    <property type="entry name" value="NreC/VraR/RcsB-like_REC"/>
</dbReference>
<keyword evidence="2" id="KW-0238">DNA-binding</keyword>
<name>A0A6J6CND7_9ZZZZ</name>
<dbReference type="GO" id="GO:0000160">
    <property type="term" value="P:phosphorelay signal transduction system"/>
    <property type="evidence" value="ECO:0007669"/>
    <property type="project" value="InterPro"/>
</dbReference>
<dbReference type="InterPro" id="IPR011006">
    <property type="entry name" value="CheY-like_superfamily"/>
</dbReference>
<evidence type="ECO:0000259" key="4">
    <source>
        <dbReference type="PROSITE" id="PS50110"/>
    </source>
</evidence>
<dbReference type="SMART" id="SM00448">
    <property type="entry name" value="REC"/>
    <property type="match status" value="1"/>
</dbReference>
<gene>
    <name evidence="5" type="ORF">UFOPK1541_00282</name>
</gene>
<dbReference type="Pfam" id="PF00196">
    <property type="entry name" value="GerE"/>
    <property type="match status" value="1"/>
</dbReference>
<dbReference type="PANTHER" id="PTHR43214">
    <property type="entry name" value="TWO-COMPONENT RESPONSE REGULATOR"/>
    <property type="match status" value="1"/>
</dbReference>
<accession>A0A6J6CND7</accession>
<dbReference type="GO" id="GO:0003677">
    <property type="term" value="F:DNA binding"/>
    <property type="evidence" value="ECO:0007669"/>
    <property type="project" value="UniProtKB-KW"/>
</dbReference>
<dbReference type="Gene3D" id="3.40.50.2300">
    <property type="match status" value="1"/>
</dbReference>
<feature type="domain" description="Response regulatory" evidence="4">
    <location>
        <begin position="9"/>
        <end position="124"/>
    </location>
</feature>
<sequence>MISQATLPQVLIIDDHSAVRAGIAQALLSANMFCCGQAASYSEALAQMARTNPDAIVVDLNLPDGSGLDLIRWIRQRSEDTAIVMLTMSDNDSDLIAAMNSGASGFVRKSSPLPELISVLTRAIDSPKSFTASGVVNALKTLSVKELLTQREVEVLRALSLVGDIATLAKNMNISSSTFKSHTSSIYRKLEAPNRASAIKIARESGII</sequence>